<reference evidence="1" key="1">
    <citation type="journal article" date="2021" name="Genome Biol. Evol.">
        <title>A High-Quality Reference Genome for a Parasitic Bivalve with Doubly Uniparental Inheritance (Bivalvia: Unionida).</title>
        <authorList>
            <person name="Smith C.H."/>
        </authorList>
    </citation>
    <scope>NUCLEOTIDE SEQUENCE</scope>
    <source>
        <strain evidence="1">CHS0354</strain>
    </source>
</reference>
<dbReference type="EMBL" id="JAEAOA010000597">
    <property type="protein sequence ID" value="KAK3586275.1"/>
    <property type="molecule type" value="Genomic_DNA"/>
</dbReference>
<feature type="non-terminal residue" evidence="1">
    <location>
        <position position="82"/>
    </location>
</feature>
<accession>A0AAE0VRE2</accession>
<dbReference type="AlphaFoldDB" id="A0AAE0VRE2"/>
<comment type="caution">
    <text evidence="1">The sequence shown here is derived from an EMBL/GenBank/DDBJ whole genome shotgun (WGS) entry which is preliminary data.</text>
</comment>
<sequence>SLVVLNYVEQTLLIYTTYLLHCSADRCSADLRDKGNGSRNGRENRNVMLYIMQFKCWESSFAGGNVYKIYFILLPIFGPSSL</sequence>
<evidence type="ECO:0000313" key="2">
    <source>
        <dbReference type="Proteomes" id="UP001195483"/>
    </source>
</evidence>
<evidence type="ECO:0000313" key="1">
    <source>
        <dbReference type="EMBL" id="KAK3586275.1"/>
    </source>
</evidence>
<proteinExistence type="predicted"/>
<feature type="non-terminal residue" evidence="1">
    <location>
        <position position="1"/>
    </location>
</feature>
<organism evidence="1 2">
    <name type="scientific">Potamilus streckersoni</name>
    <dbReference type="NCBI Taxonomy" id="2493646"/>
    <lineage>
        <taxon>Eukaryota</taxon>
        <taxon>Metazoa</taxon>
        <taxon>Spiralia</taxon>
        <taxon>Lophotrochozoa</taxon>
        <taxon>Mollusca</taxon>
        <taxon>Bivalvia</taxon>
        <taxon>Autobranchia</taxon>
        <taxon>Heteroconchia</taxon>
        <taxon>Palaeoheterodonta</taxon>
        <taxon>Unionida</taxon>
        <taxon>Unionoidea</taxon>
        <taxon>Unionidae</taxon>
        <taxon>Ambleminae</taxon>
        <taxon>Lampsilini</taxon>
        <taxon>Potamilus</taxon>
    </lineage>
</organism>
<reference evidence="1" key="3">
    <citation type="submission" date="2023-05" db="EMBL/GenBank/DDBJ databases">
        <authorList>
            <person name="Smith C.H."/>
        </authorList>
    </citation>
    <scope>NUCLEOTIDE SEQUENCE</scope>
    <source>
        <strain evidence="1">CHS0354</strain>
        <tissue evidence="1">Mantle</tissue>
    </source>
</reference>
<gene>
    <name evidence="1" type="ORF">CHS0354_009226</name>
</gene>
<keyword evidence="2" id="KW-1185">Reference proteome</keyword>
<protein>
    <submittedName>
        <fullName evidence="1">Uncharacterized protein</fullName>
    </submittedName>
</protein>
<name>A0AAE0VRE2_9BIVA</name>
<dbReference type="Proteomes" id="UP001195483">
    <property type="component" value="Unassembled WGS sequence"/>
</dbReference>
<reference evidence="1" key="2">
    <citation type="journal article" date="2021" name="Genome Biol. Evol.">
        <title>Developing a high-quality reference genome for a parasitic bivalve with doubly uniparental inheritance (Bivalvia: Unionida).</title>
        <authorList>
            <person name="Smith C.H."/>
        </authorList>
    </citation>
    <scope>NUCLEOTIDE SEQUENCE</scope>
    <source>
        <strain evidence="1">CHS0354</strain>
        <tissue evidence="1">Mantle</tissue>
    </source>
</reference>